<keyword evidence="1" id="KW-0812">Transmembrane</keyword>
<dbReference type="EMBL" id="JBHSIS010000024">
    <property type="protein sequence ID" value="MFC4858890.1"/>
    <property type="molecule type" value="Genomic_DNA"/>
</dbReference>
<organism evidence="2 3">
    <name type="scientific">Actinophytocola glycyrrhizae</name>
    <dbReference type="NCBI Taxonomy" id="2044873"/>
    <lineage>
        <taxon>Bacteria</taxon>
        <taxon>Bacillati</taxon>
        <taxon>Actinomycetota</taxon>
        <taxon>Actinomycetes</taxon>
        <taxon>Pseudonocardiales</taxon>
        <taxon>Pseudonocardiaceae</taxon>
    </lineage>
</organism>
<reference evidence="3" key="1">
    <citation type="journal article" date="2019" name="Int. J. Syst. Evol. Microbiol.">
        <title>The Global Catalogue of Microorganisms (GCM) 10K type strain sequencing project: providing services to taxonomists for standard genome sequencing and annotation.</title>
        <authorList>
            <consortium name="The Broad Institute Genomics Platform"/>
            <consortium name="The Broad Institute Genome Sequencing Center for Infectious Disease"/>
            <person name="Wu L."/>
            <person name="Ma J."/>
        </authorList>
    </citation>
    <scope>NUCLEOTIDE SEQUENCE [LARGE SCALE GENOMIC DNA]</scope>
    <source>
        <strain evidence="3">ZS-22-S1</strain>
    </source>
</reference>
<dbReference type="Proteomes" id="UP001595859">
    <property type="component" value="Unassembled WGS sequence"/>
</dbReference>
<keyword evidence="1" id="KW-0472">Membrane</keyword>
<evidence type="ECO:0000313" key="3">
    <source>
        <dbReference type="Proteomes" id="UP001595859"/>
    </source>
</evidence>
<protein>
    <submittedName>
        <fullName evidence="2">Uncharacterized protein</fullName>
    </submittedName>
</protein>
<name>A0ABV9SAV8_9PSEU</name>
<sequence length="56" mass="5842">MLLKIIGAIIVIWVAFTVLGFVFKALGVLLVAAAVVTVGAIGYTALKGGSNRKQIR</sequence>
<evidence type="ECO:0000313" key="2">
    <source>
        <dbReference type="EMBL" id="MFC4858890.1"/>
    </source>
</evidence>
<keyword evidence="1" id="KW-1133">Transmembrane helix</keyword>
<accession>A0ABV9SAV8</accession>
<evidence type="ECO:0000256" key="1">
    <source>
        <dbReference type="SAM" id="Phobius"/>
    </source>
</evidence>
<dbReference type="RefSeq" id="WP_378061607.1">
    <property type="nucleotide sequence ID" value="NZ_JBHSIS010000024.1"/>
</dbReference>
<comment type="caution">
    <text evidence="2">The sequence shown here is derived from an EMBL/GenBank/DDBJ whole genome shotgun (WGS) entry which is preliminary data.</text>
</comment>
<gene>
    <name evidence="2" type="ORF">ACFPCV_35795</name>
</gene>
<feature type="transmembrane region" description="Helical" evidence="1">
    <location>
        <begin position="5"/>
        <end position="23"/>
    </location>
</feature>
<keyword evidence="3" id="KW-1185">Reference proteome</keyword>
<proteinExistence type="predicted"/>
<feature type="transmembrane region" description="Helical" evidence="1">
    <location>
        <begin position="29"/>
        <end position="46"/>
    </location>
</feature>